<organism evidence="2 4">
    <name type="scientific">Photobacterium phosphoreum</name>
    <dbReference type="NCBI Taxonomy" id="659"/>
    <lineage>
        <taxon>Bacteria</taxon>
        <taxon>Pseudomonadati</taxon>
        <taxon>Pseudomonadota</taxon>
        <taxon>Gammaproteobacteria</taxon>
        <taxon>Vibrionales</taxon>
        <taxon>Vibrionaceae</taxon>
        <taxon>Photobacterium</taxon>
    </lineage>
</organism>
<gene>
    <name evidence="2" type="ORF">C9J18_09510</name>
    <name evidence="1" type="ORF">CTM96_16695</name>
</gene>
<proteinExistence type="predicted"/>
<reference evidence="3 4" key="1">
    <citation type="submission" date="2018-03" db="EMBL/GenBank/DDBJ databases">
        <title>Whole genome sequencing of Histamine producing bacteria.</title>
        <authorList>
            <person name="Butler K."/>
        </authorList>
    </citation>
    <scope>NUCLEOTIDE SEQUENCE [LARGE SCALE GENOMIC DNA]</scope>
    <source>
        <strain evidence="2 4">FS-6.1</strain>
        <strain evidence="1 3">FS-6.2</strain>
    </source>
</reference>
<dbReference type="RefSeq" id="WP_107191125.1">
    <property type="nucleotide sequence ID" value="NZ_PYMN01000025.1"/>
</dbReference>
<dbReference type="Proteomes" id="UP000241405">
    <property type="component" value="Unassembled WGS sequence"/>
</dbReference>
<evidence type="ECO:0000313" key="1">
    <source>
        <dbReference type="EMBL" id="PSU21984.1"/>
    </source>
</evidence>
<accession>A0A2T3JT74</accession>
<comment type="caution">
    <text evidence="2">The sequence shown here is derived from an EMBL/GenBank/DDBJ whole genome shotgun (WGS) entry which is preliminary data.</text>
</comment>
<dbReference type="EMBL" id="PYMO01000022">
    <property type="protein sequence ID" value="PSU21984.1"/>
    <property type="molecule type" value="Genomic_DNA"/>
</dbReference>
<name>A0A2T3JT74_PHOPO</name>
<protein>
    <submittedName>
        <fullName evidence="2">Uncharacterized protein</fullName>
    </submittedName>
</protein>
<evidence type="ECO:0000313" key="3">
    <source>
        <dbReference type="Proteomes" id="UP000241405"/>
    </source>
</evidence>
<evidence type="ECO:0000313" key="2">
    <source>
        <dbReference type="EMBL" id="PSU52371.1"/>
    </source>
</evidence>
<dbReference type="EMBL" id="PYMP01000007">
    <property type="protein sequence ID" value="PSU52371.1"/>
    <property type="molecule type" value="Genomic_DNA"/>
</dbReference>
<keyword evidence="3" id="KW-1185">Reference proteome</keyword>
<evidence type="ECO:0000313" key="4">
    <source>
        <dbReference type="Proteomes" id="UP000241618"/>
    </source>
</evidence>
<dbReference type="Proteomes" id="UP000241618">
    <property type="component" value="Unassembled WGS sequence"/>
</dbReference>
<dbReference type="AlphaFoldDB" id="A0A2T3JT74"/>
<sequence length="143" mass="15970">MSTKYPFIISYTTPTNSVKTMLIMAESKSLAIDAYFELNSDPLAVLNNIVKLEDLAKDAGESLVIIDAKETAKIMCKTLGDGEPILDIDELENIDEPYPNELFDDQGWEFVLMESLAHTPLDTTIENEVWAIALKNTELANQQ</sequence>